<dbReference type="KEGG" id="palh:B1H58_06815"/>
<dbReference type="RefSeq" id="WP_085068880.1">
    <property type="nucleotide sequence ID" value="NZ_CP019706.1"/>
</dbReference>
<dbReference type="OrthoDB" id="5288747at2"/>
<evidence type="ECO:0000313" key="2">
    <source>
        <dbReference type="Proteomes" id="UP000192900"/>
    </source>
</evidence>
<gene>
    <name evidence="1" type="ORF">B1H58_06815</name>
</gene>
<proteinExistence type="predicted"/>
<dbReference type="Pfam" id="PF06564">
    <property type="entry name" value="CBP_BcsQ"/>
    <property type="match status" value="1"/>
</dbReference>
<dbReference type="InterPro" id="IPR017746">
    <property type="entry name" value="Cellulose_synthase_operon_BcsQ"/>
</dbReference>
<organism evidence="1 2">
    <name type="scientific">Pantoea alhagi</name>
    <dbReference type="NCBI Taxonomy" id="1891675"/>
    <lineage>
        <taxon>Bacteria</taxon>
        <taxon>Pseudomonadati</taxon>
        <taxon>Pseudomonadota</taxon>
        <taxon>Gammaproteobacteria</taxon>
        <taxon>Enterobacterales</taxon>
        <taxon>Erwiniaceae</taxon>
        <taxon>Pantoea</taxon>
    </lineage>
</organism>
<name>A0A1W6B3U1_9GAMM</name>
<sequence length="243" mass="27619">MPVLALQGVRGGAGTTSVTAALAWALQQLGEPTIVMDWSPSNQLRQHFNTPQSETRGWMRAMLDGEDPQHVALRYPNGPDFIPFGQLTCAERTHFYTDPAPFAHAWLPYLAALKTHYRWVLLDLPGGEQPWLQPVYAQANRLIQLLVADGNVHLRLHQPVDDLQPLYLLNQFNANSKVQQDLHQLWISTLRNLIPLMIHRDEALFEALLNKQPLGEYRPLALASEEITTLANWLMMHIREEIA</sequence>
<dbReference type="InterPro" id="IPR027417">
    <property type="entry name" value="P-loop_NTPase"/>
</dbReference>
<dbReference type="Proteomes" id="UP000192900">
    <property type="component" value="Chromosome"/>
</dbReference>
<reference evidence="1 2" key="1">
    <citation type="submission" date="2017-02" db="EMBL/GenBank/DDBJ databases">
        <title>Complete genome sequence of the drought resistance-promoting endophyte Pantoea alhagi LTYR-11Z.</title>
        <authorList>
            <person name="Zhang L."/>
        </authorList>
    </citation>
    <scope>NUCLEOTIDE SEQUENCE [LARGE SCALE GENOMIC DNA]</scope>
    <source>
        <strain evidence="1 2">LTYR-11Z</strain>
    </source>
</reference>
<evidence type="ECO:0000313" key="1">
    <source>
        <dbReference type="EMBL" id="ARJ41761.1"/>
    </source>
</evidence>
<dbReference type="NCBIfam" id="TIGR03371">
    <property type="entry name" value="cellulose_yhjQ"/>
    <property type="match status" value="1"/>
</dbReference>
<keyword evidence="2" id="KW-1185">Reference proteome</keyword>
<dbReference type="Gene3D" id="3.40.50.300">
    <property type="entry name" value="P-loop containing nucleotide triphosphate hydrolases"/>
    <property type="match status" value="1"/>
</dbReference>
<protein>
    <submittedName>
        <fullName evidence="1">Cellulose synthase operon protein YhjQ</fullName>
    </submittedName>
</protein>
<dbReference type="SUPFAM" id="SSF52540">
    <property type="entry name" value="P-loop containing nucleoside triphosphate hydrolases"/>
    <property type="match status" value="1"/>
</dbReference>
<dbReference type="EMBL" id="CP019706">
    <property type="protein sequence ID" value="ARJ41761.1"/>
    <property type="molecule type" value="Genomic_DNA"/>
</dbReference>
<dbReference type="STRING" id="1891675.B1H58_06815"/>
<dbReference type="AlphaFoldDB" id="A0A1W6B3U1"/>
<accession>A0A1W6B3U1</accession>